<sequence length="329" mass="36535">MHNGNCSTGHGDDATITAASPATACFDYLLDDAGFSSSSAVFEPPQSDSGFLMHHQDLINRIAMCLVRLREAAREAELLRRENASLRSLNRELTNRLNFLIKKHCEEYYFNTALPQQPQRFDLASGFRKACNVYDQDDYYYGAGEETEDDGYGESPTSVMEESSSAGRDERVSLPKSISVRSSGYVKASQATAATAGSAKATPPPTAAPSSLTGPQKVYIRGRNKEEEEEALELEVYKQGATKTELCNKWQETGACPYGDQCQFAHGIKELRPVIRHPRYKTEVCRMILSGDTCPYGHRCHFRHALTDQEKLLGRQRKPSSTKPSSEVN</sequence>
<keyword evidence="2" id="KW-0677">Repeat</keyword>
<dbReference type="PANTHER" id="PTHR12547">
    <property type="entry name" value="CCCH ZINC FINGER/TIS11-RELATED"/>
    <property type="match status" value="1"/>
</dbReference>
<dbReference type="Proteomes" id="UP001141552">
    <property type="component" value="Unassembled WGS sequence"/>
</dbReference>
<organism evidence="9 10">
    <name type="scientific">Turnera subulata</name>
    <dbReference type="NCBI Taxonomy" id="218843"/>
    <lineage>
        <taxon>Eukaryota</taxon>
        <taxon>Viridiplantae</taxon>
        <taxon>Streptophyta</taxon>
        <taxon>Embryophyta</taxon>
        <taxon>Tracheophyta</taxon>
        <taxon>Spermatophyta</taxon>
        <taxon>Magnoliopsida</taxon>
        <taxon>eudicotyledons</taxon>
        <taxon>Gunneridae</taxon>
        <taxon>Pentapetalae</taxon>
        <taxon>rosids</taxon>
        <taxon>fabids</taxon>
        <taxon>Malpighiales</taxon>
        <taxon>Passifloraceae</taxon>
        <taxon>Turnera</taxon>
    </lineage>
</organism>
<evidence type="ECO:0000256" key="4">
    <source>
        <dbReference type="ARBA" id="ARBA00022833"/>
    </source>
</evidence>
<dbReference type="PROSITE" id="PS50103">
    <property type="entry name" value="ZF_C3H1"/>
    <property type="match status" value="2"/>
</dbReference>
<accession>A0A9Q0JP72</accession>
<gene>
    <name evidence="9" type="ORF">Tsubulata_018723</name>
</gene>
<keyword evidence="6" id="KW-0175">Coiled coil</keyword>
<keyword evidence="10" id="KW-1185">Reference proteome</keyword>
<feature type="zinc finger region" description="C3H1-type" evidence="5">
    <location>
        <begin position="241"/>
        <end position="269"/>
    </location>
</feature>
<keyword evidence="3 5" id="KW-0863">Zinc-finger</keyword>
<reference evidence="9" key="2">
    <citation type="journal article" date="2023" name="Plants (Basel)">
        <title>Annotation of the Turnera subulata (Passifloraceae) Draft Genome Reveals the S-Locus Evolved after the Divergence of Turneroideae from Passifloroideae in a Stepwise Manner.</title>
        <authorList>
            <person name="Henning P.M."/>
            <person name="Roalson E.H."/>
            <person name="Mir W."/>
            <person name="McCubbin A.G."/>
            <person name="Shore J.S."/>
        </authorList>
    </citation>
    <scope>NUCLEOTIDE SEQUENCE</scope>
    <source>
        <strain evidence="9">F60SS</strain>
    </source>
</reference>
<dbReference type="PANTHER" id="PTHR12547:SF162">
    <property type="entry name" value="ZINC FINGER CCCH DOMAIN-CONTAINING PROTEIN 15"/>
    <property type="match status" value="1"/>
</dbReference>
<feature type="coiled-coil region" evidence="6">
    <location>
        <begin position="69"/>
        <end position="103"/>
    </location>
</feature>
<dbReference type="GO" id="GO:0003729">
    <property type="term" value="F:mRNA binding"/>
    <property type="evidence" value="ECO:0007669"/>
    <property type="project" value="InterPro"/>
</dbReference>
<dbReference type="FunFam" id="4.10.1000.10:FF:000001">
    <property type="entry name" value="zinc finger CCCH domain-containing protein 15-like"/>
    <property type="match status" value="1"/>
</dbReference>
<evidence type="ECO:0000313" key="10">
    <source>
        <dbReference type="Proteomes" id="UP001141552"/>
    </source>
</evidence>
<feature type="region of interest" description="Disordered" evidence="7">
    <location>
        <begin position="194"/>
        <end position="216"/>
    </location>
</feature>
<dbReference type="SMART" id="SM00356">
    <property type="entry name" value="ZnF_C3H1"/>
    <property type="match status" value="2"/>
</dbReference>
<proteinExistence type="predicted"/>
<feature type="region of interest" description="Disordered" evidence="7">
    <location>
        <begin position="142"/>
        <end position="174"/>
    </location>
</feature>
<name>A0A9Q0JP72_9ROSI</name>
<reference evidence="9" key="1">
    <citation type="submission" date="2022-02" db="EMBL/GenBank/DDBJ databases">
        <authorList>
            <person name="Henning P.M."/>
            <person name="McCubbin A.G."/>
            <person name="Shore J.S."/>
        </authorList>
    </citation>
    <scope>NUCLEOTIDE SEQUENCE</scope>
    <source>
        <strain evidence="9">F60SS</strain>
        <tissue evidence="9">Leaves</tissue>
    </source>
</reference>
<feature type="compositionally biased region" description="Polar residues" evidence="7">
    <location>
        <begin position="155"/>
        <end position="166"/>
    </location>
</feature>
<dbReference type="AlphaFoldDB" id="A0A9Q0JP72"/>
<evidence type="ECO:0000256" key="2">
    <source>
        <dbReference type="ARBA" id="ARBA00022737"/>
    </source>
</evidence>
<keyword evidence="1 5" id="KW-0479">Metal-binding</keyword>
<dbReference type="Gene3D" id="4.10.1000.10">
    <property type="entry name" value="Zinc finger, CCCH-type"/>
    <property type="match status" value="2"/>
</dbReference>
<dbReference type="InterPro" id="IPR045877">
    <property type="entry name" value="ZFP36-like"/>
</dbReference>
<feature type="zinc finger region" description="C3H1-type" evidence="5">
    <location>
        <begin position="279"/>
        <end position="307"/>
    </location>
</feature>
<dbReference type="InterPro" id="IPR000571">
    <property type="entry name" value="Znf_CCCH"/>
</dbReference>
<keyword evidence="4 5" id="KW-0862">Zinc</keyword>
<evidence type="ECO:0000256" key="7">
    <source>
        <dbReference type="SAM" id="MobiDB-lite"/>
    </source>
</evidence>
<dbReference type="Pfam" id="PF00642">
    <property type="entry name" value="zf-CCCH"/>
    <property type="match status" value="1"/>
</dbReference>
<dbReference type="EMBL" id="JAKUCV010000732">
    <property type="protein sequence ID" value="KAJ4848984.1"/>
    <property type="molecule type" value="Genomic_DNA"/>
</dbReference>
<evidence type="ECO:0000259" key="8">
    <source>
        <dbReference type="PROSITE" id="PS50103"/>
    </source>
</evidence>
<dbReference type="FunFam" id="4.10.1000.10:FF:000002">
    <property type="entry name" value="Zinc finger protein 36, C3H1 type-like 1"/>
    <property type="match status" value="1"/>
</dbReference>
<dbReference type="InterPro" id="IPR036855">
    <property type="entry name" value="Znf_CCCH_sf"/>
</dbReference>
<evidence type="ECO:0000256" key="5">
    <source>
        <dbReference type="PROSITE-ProRule" id="PRU00723"/>
    </source>
</evidence>
<feature type="domain" description="C3H1-type" evidence="8">
    <location>
        <begin position="279"/>
        <end position="307"/>
    </location>
</feature>
<protein>
    <recommendedName>
        <fullName evidence="8">C3H1-type domain-containing protein</fullName>
    </recommendedName>
</protein>
<comment type="caution">
    <text evidence="9">The sequence shown here is derived from an EMBL/GenBank/DDBJ whole genome shotgun (WGS) entry which is preliminary data.</text>
</comment>
<evidence type="ECO:0000256" key="6">
    <source>
        <dbReference type="SAM" id="Coils"/>
    </source>
</evidence>
<dbReference type="GO" id="GO:0008270">
    <property type="term" value="F:zinc ion binding"/>
    <property type="evidence" value="ECO:0007669"/>
    <property type="project" value="UniProtKB-KW"/>
</dbReference>
<evidence type="ECO:0000256" key="3">
    <source>
        <dbReference type="ARBA" id="ARBA00022771"/>
    </source>
</evidence>
<dbReference type="SUPFAM" id="SSF90229">
    <property type="entry name" value="CCCH zinc finger"/>
    <property type="match status" value="2"/>
</dbReference>
<feature type="domain" description="C3H1-type" evidence="8">
    <location>
        <begin position="241"/>
        <end position="269"/>
    </location>
</feature>
<evidence type="ECO:0000256" key="1">
    <source>
        <dbReference type="ARBA" id="ARBA00022723"/>
    </source>
</evidence>
<dbReference type="OrthoDB" id="410307at2759"/>
<evidence type="ECO:0000313" key="9">
    <source>
        <dbReference type="EMBL" id="KAJ4848984.1"/>
    </source>
</evidence>